<name>A6G6W8_9BACT</name>
<keyword evidence="2" id="KW-1185">Reference proteome</keyword>
<dbReference type="EMBL" id="ABCS01000031">
    <property type="protein sequence ID" value="EDM78421.1"/>
    <property type="molecule type" value="Genomic_DNA"/>
</dbReference>
<evidence type="ECO:0000313" key="1">
    <source>
        <dbReference type="EMBL" id="EDM78421.1"/>
    </source>
</evidence>
<sequence length="38" mass="4224">MQGQGRRVFVAGLGAAPDWPAWIEAPELFEALEQRARV</sequence>
<organism evidence="1 2">
    <name type="scientific">Plesiocystis pacifica SIR-1</name>
    <dbReference type="NCBI Taxonomy" id="391625"/>
    <lineage>
        <taxon>Bacteria</taxon>
        <taxon>Pseudomonadati</taxon>
        <taxon>Myxococcota</taxon>
        <taxon>Polyangia</taxon>
        <taxon>Nannocystales</taxon>
        <taxon>Nannocystaceae</taxon>
        <taxon>Plesiocystis</taxon>
    </lineage>
</organism>
<proteinExistence type="predicted"/>
<dbReference type="Proteomes" id="UP000005801">
    <property type="component" value="Unassembled WGS sequence"/>
</dbReference>
<accession>A6G6W8</accession>
<comment type="caution">
    <text evidence="1">The sequence shown here is derived from an EMBL/GenBank/DDBJ whole genome shotgun (WGS) entry which is preliminary data.</text>
</comment>
<dbReference type="AlphaFoldDB" id="A6G6W8"/>
<reference evidence="1 2" key="1">
    <citation type="submission" date="2007-06" db="EMBL/GenBank/DDBJ databases">
        <authorList>
            <person name="Shimkets L."/>
            <person name="Ferriera S."/>
            <person name="Johnson J."/>
            <person name="Kravitz S."/>
            <person name="Beeson K."/>
            <person name="Sutton G."/>
            <person name="Rogers Y.-H."/>
            <person name="Friedman R."/>
            <person name="Frazier M."/>
            <person name="Venter J.C."/>
        </authorList>
    </citation>
    <scope>NUCLEOTIDE SEQUENCE [LARGE SCALE GENOMIC DNA]</scope>
    <source>
        <strain evidence="1 2">SIR-1</strain>
    </source>
</reference>
<evidence type="ECO:0000313" key="2">
    <source>
        <dbReference type="Proteomes" id="UP000005801"/>
    </source>
</evidence>
<protein>
    <submittedName>
        <fullName evidence="1">Uncharacterized protein</fullName>
    </submittedName>
</protein>
<gene>
    <name evidence="1" type="ORF">PPSIR1_06216</name>
</gene>